<comment type="caution">
    <text evidence="2">The sequence shown here is derived from an EMBL/GenBank/DDBJ whole genome shotgun (WGS) entry which is preliminary data.</text>
</comment>
<feature type="region of interest" description="Disordered" evidence="1">
    <location>
        <begin position="1"/>
        <end position="41"/>
    </location>
</feature>
<proteinExistence type="predicted"/>
<evidence type="ECO:0000313" key="3">
    <source>
        <dbReference type="Proteomes" id="UP000694044"/>
    </source>
</evidence>
<accession>A0A8T1V7Z9</accession>
<evidence type="ECO:0000313" key="2">
    <source>
        <dbReference type="EMBL" id="KAG7375704.1"/>
    </source>
</evidence>
<feature type="compositionally biased region" description="Basic residues" evidence="1">
    <location>
        <begin position="1"/>
        <end position="11"/>
    </location>
</feature>
<name>A0A8T1V7Z9_9STRA</name>
<organism evidence="2 3">
    <name type="scientific">Phytophthora pseudosyringae</name>
    <dbReference type="NCBI Taxonomy" id="221518"/>
    <lineage>
        <taxon>Eukaryota</taxon>
        <taxon>Sar</taxon>
        <taxon>Stramenopiles</taxon>
        <taxon>Oomycota</taxon>
        <taxon>Peronosporomycetes</taxon>
        <taxon>Peronosporales</taxon>
        <taxon>Peronosporaceae</taxon>
        <taxon>Phytophthora</taxon>
    </lineage>
</organism>
<feature type="compositionally biased region" description="Polar residues" evidence="1">
    <location>
        <begin position="19"/>
        <end position="30"/>
    </location>
</feature>
<keyword evidence="3" id="KW-1185">Reference proteome</keyword>
<protein>
    <submittedName>
        <fullName evidence="2">Uncharacterized protein</fullName>
    </submittedName>
</protein>
<sequence>MAKMNLMKKQKKELPDAYNHTNARRTQQVPSVLKSVEQRTKTPRMLTTVKETTEPLVNATVSHEMVAETCDRENFLLTWKDVRLVGGVYFCVYNIL</sequence>
<gene>
    <name evidence="2" type="ORF">PHYPSEUDO_015523</name>
</gene>
<reference evidence="2" key="1">
    <citation type="submission" date="2021-02" db="EMBL/GenBank/DDBJ databases">
        <authorList>
            <person name="Palmer J.M."/>
        </authorList>
    </citation>
    <scope>NUCLEOTIDE SEQUENCE</scope>
    <source>
        <strain evidence="2">SCRP734</strain>
    </source>
</reference>
<dbReference type="EMBL" id="JAGDFM010000971">
    <property type="protein sequence ID" value="KAG7375704.1"/>
    <property type="molecule type" value="Genomic_DNA"/>
</dbReference>
<dbReference type="AlphaFoldDB" id="A0A8T1V7Z9"/>
<evidence type="ECO:0000256" key="1">
    <source>
        <dbReference type="SAM" id="MobiDB-lite"/>
    </source>
</evidence>
<dbReference type="Proteomes" id="UP000694044">
    <property type="component" value="Unassembled WGS sequence"/>
</dbReference>